<sequence>MSQASQERKPIGRIIDGRLDLSGREFGDRDLKRLGVLPALRTLILTDTQVSNFALLKPQPNLETIVAINCPVQYLNGLSEQPSLSNLDLTNTPLSQKHNFRFLTIASVGKNIKIINNIKTTREEIKTAELMLRRQKTKLFLRPDDEENEELNSEEDRQTLEEMTTVYVKDHQKLFATFADNEAILYDLRTNGALPIIDNQSTEAEIQKAIKDVQKRNENLREAIRQKCEELGIECVLDA</sequence>
<comment type="caution">
    <text evidence="2">The sequence shown here is derived from an EMBL/GenBank/DDBJ whole genome shotgun (WGS) entry which is preliminary data.</text>
</comment>
<keyword evidence="3" id="KW-1185">Reference proteome</keyword>
<name>A0ABR2INT6_9EUKA</name>
<dbReference type="Gene3D" id="3.80.10.10">
    <property type="entry name" value="Ribonuclease Inhibitor"/>
    <property type="match status" value="1"/>
</dbReference>
<gene>
    <name evidence="2" type="ORF">M9Y10_009176</name>
</gene>
<evidence type="ECO:0008006" key="4">
    <source>
        <dbReference type="Google" id="ProtNLM"/>
    </source>
</evidence>
<feature type="coiled-coil region" evidence="1">
    <location>
        <begin position="199"/>
        <end position="230"/>
    </location>
</feature>
<reference evidence="2 3" key="1">
    <citation type="submission" date="2024-04" db="EMBL/GenBank/DDBJ databases">
        <title>Tritrichomonas musculus Genome.</title>
        <authorList>
            <person name="Alves-Ferreira E."/>
            <person name="Grigg M."/>
            <person name="Lorenzi H."/>
            <person name="Galac M."/>
        </authorList>
    </citation>
    <scope>NUCLEOTIDE SEQUENCE [LARGE SCALE GENOMIC DNA]</scope>
    <source>
        <strain evidence="2 3">EAF2021</strain>
    </source>
</reference>
<organism evidence="2 3">
    <name type="scientific">Tritrichomonas musculus</name>
    <dbReference type="NCBI Taxonomy" id="1915356"/>
    <lineage>
        <taxon>Eukaryota</taxon>
        <taxon>Metamonada</taxon>
        <taxon>Parabasalia</taxon>
        <taxon>Tritrichomonadida</taxon>
        <taxon>Tritrichomonadidae</taxon>
        <taxon>Tritrichomonas</taxon>
    </lineage>
</organism>
<dbReference type="SUPFAM" id="SSF52058">
    <property type="entry name" value="L domain-like"/>
    <property type="match status" value="1"/>
</dbReference>
<protein>
    <recommendedName>
        <fullName evidence="4">Leucine Rich Repeat family protein</fullName>
    </recommendedName>
</protein>
<dbReference type="EMBL" id="JAPFFF010000015">
    <property type="protein sequence ID" value="KAK8866217.1"/>
    <property type="molecule type" value="Genomic_DNA"/>
</dbReference>
<proteinExistence type="predicted"/>
<dbReference type="InterPro" id="IPR032675">
    <property type="entry name" value="LRR_dom_sf"/>
</dbReference>
<keyword evidence="1" id="KW-0175">Coiled coil</keyword>
<dbReference type="Proteomes" id="UP001470230">
    <property type="component" value="Unassembled WGS sequence"/>
</dbReference>
<evidence type="ECO:0000256" key="1">
    <source>
        <dbReference type="SAM" id="Coils"/>
    </source>
</evidence>
<evidence type="ECO:0000313" key="2">
    <source>
        <dbReference type="EMBL" id="KAK8866217.1"/>
    </source>
</evidence>
<evidence type="ECO:0000313" key="3">
    <source>
        <dbReference type="Proteomes" id="UP001470230"/>
    </source>
</evidence>
<accession>A0ABR2INT6</accession>